<keyword evidence="11" id="KW-1133">Transmembrane helix</keyword>
<dbReference type="InterPro" id="IPR000923">
    <property type="entry name" value="BlueCu_1"/>
</dbReference>
<dbReference type="CDD" id="cd04220">
    <property type="entry name" value="Halocyanin"/>
    <property type="match status" value="2"/>
</dbReference>
<keyword evidence="6" id="KW-0249">Electron transport</keyword>
<dbReference type="PROSITE" id="PS51318">
    <property type="entry name" value="TAT"/>
    <property type="match status" value="1"/>
</dbReference>
<evidence type="ECO:0000256" key="6">
    <source>
        <dbReference type="ARBA" id="ARBA00022982"/>
    </source>
</evidence>
<dbReference type="AlphaFoldDB" id="A0A4D6GYF6"/>
<feature type="region of interest" description="Disordered" evidence="10">
    <location>
        <begin position="359"/>
        <end position="378"/>
    </location>
</feature>
<evidence type="ECO:0000256" key="1">
    <source>
        <dbReference type="ARBA" id="ARBA00004370"/>
    </source>
</evidence>
<dbReference type="EMBL" id="CP038631">
    <property type="protein sequence ID" value="QCC45818.1"/>
    <property type="molecule type" value="Genomic_DNA"/>
</dbReference>
<organism evidence="13 15">
    <name type="scientific">Halobacterium salinarum (strain ATCC 33171 / DSM 3754 / JCM 8978 / NBRC 102687 / NCIMB 764 / 91-R6)</name>
    <dbReference type="NCBI Taxonomy" id="2597657"/>
    <lineage>
        <taxon>Archaea</taxon>
        <taxon>Methanobacteriati</taxon>
        <taxon>Methanobacteriota</taxon>
        <taxon>Stenosarchaea group</taxon>
        <taxon>Halobacteria</taxon>
        <taxon>Halobacteriales</taxon>
        <taxon>Halobacteriaceae</taxon>
        <taxon>Halobacterium</taxon>
    </lineage>
</organism>
<evidence type="ECO:0000313" key="13">
    <source>
        <dbReference type="EMBL" id="QCC45818.1"/>
    </source>
</evidence>
<feature type="domain" description="Blue (type 1) copper" evidence="12">
    <location>
        <begin position="73"/>
        <end position="160"/>
    </location>
</feature>
<reference evidence="13 15" key="1">
    <citation type="journal article" date="2019" name="Microbiol. Resour. Announc.">
        <title>The Genome Sequence of the Halobacterium salinarum Type Strain Is Closely Related to That of Laboratory Strains NRC-1 and R1.</title>
        <authorList>
            <person name="Pfeiffer F."/>
            <person name="Marchfelder A."/>
            <person name="Habermann B."/>
            <person name="Dyall-Smith M.L."/>
        </authorList>
    </citation>
    <scope>NUCLEOTIDE SEQUENCE [LARGE SCALE GENOMIC DNA]</scope>
    <source>
        <strain evidence="13">91-R6</strain>
        <strain evidence="15">ATCC 33171 / DSM 3754 / JCM 8978 / NBRC 102687 / NCIMB 764 / 91-R6</strain>
    </source>
</reference>
<evidence type="ECO:0000256" key="5">
    <source>
        <dbReference type="ARBA" id="ARBA00022764"/>
    </source>
</evidence>
<keyword evidence="5" id="KW-0574">Periplasm</keyword>
<evidence type="ECO:0000256" key="11">
    <source>
        <dbReference type="SAM" id="Phobius"/>
    </source>
</evidence>
<feature type="binding site" evidence="9">
    <location>
        <position position="295"/>
    </location>
    <ligand>
        <name>Cu cation</name>
        <dbReference type="ChEBI" id="CHEBI:23378"/>
    </ligand>
</feature>
<evidence type="ECO:0000313" key="15">
    <source>
        <dbReference type="Proteomes" id="UP000296216"/>
    </source>
</evidence>
<keyword evidence="8 11" id="KW-0472">Membrane</keyword>
<dbReference type="PANTHER" id="PTHR34192">
    <property type="entry name" value="PLASTOCYANIN MAJOR ISOFORM, CHLOROPLASTIC-RELATED"/>
    <property type="match status" value="1"/>
</dbReference>
<dbReference type="NCBIfam" id="TIGR03102">
    <property type="entry name" value="halo_cynanin"/>
    <property type="match status" value="2"/>
</dbReference>
<evidence type="ECO:0000256" key="8">
    <source>
        <dbReference type="ARBA" id="ARBA00023136"/>
    </source>
</evidence>
<dbReference type="Gene3D" id="2.60.40.420">
    <property type="entry name" value="Cupredoxins - blue copper proteins"/>
    <property type="match status" value="2"/>
</dbReference>
<evidence type="ECO:0000256" key="3">
    <source>
        <dbReference type="ARBA" id="ARBA00022448"/>
    </source>
</evidence>
<gene>
    <name evidence="13" type="primary">hcpB</name>
    <name evidence="14" type="ORF">APQ99_00594</name>
    <name evidence="13" type="ORF">HBSAL_10880</name>
</gene>
<dbReference type="InterPro" id="IPR017533">
    <property type="entry name" value="Halocyanin"/>
</dbReference>
<comment type="subcellular location">
    <subcellularLocation>
        <location evidence="1">Membrane</location>
    </subcellularLocation>
    <subcellularLocation>
        <location evidence="2">Periplasm</location>
    </subcellularLocation>
</comment>
<name>A0A4D6GYF6_HALS9</name>
<feature type="transmembrane region" description="Helical" evidence="11">
    <location>
        <begin position="327"/>
        <end position="349"/>
    </location>
</feature>
<feature type="transmembrane region" description="Helical" evidence="11">
    <location>
        <begin position="395"/>
        <end position="418"/>
    </location>
</feature>
<reference evidence="14 16" key="2">
    <citation type="submission" date="2019-07" db="EMBL/GenBank/DDBJ databases">
        <title>Genomic Encyclopedia of Archaeal and Bacterial Type Strains, Phase II (KMG-II): from individual species to whole genera.</title>
        <authorList>
            <person name="Goeker M."/>
        </authorList>
    </citation>
    <scope>NUCLEOTIDE SEQUENCE [LARGE SCALE GENOMIC DNA]</scope>
    <source>
        <strain evidence="14 16">DSM 3754</strain>
    </source>
</reference>
<feature type="binding site" evidence="9">
    <location>
        <position position="287"/>
    </location>
    <ligand>
        <name>Cu cation</name>
        <dbReference type="ChEBI" id="CHEBI:23378"/>
    </ligand>
</feature>
<dbReference type="InterPro" id="IPR028871">
    <property type="entry name" value="BlueCu_1_BS"/>
</dbReference>
<evidence type="ECO:0000256" key="4">
    <source>
        <dbReference type="ARBA" id="ARBA00022723"/>
    </source>
</evidence>
<dbReference type="GeneID" id="39856008"/>
<accession>A0A4D6GYF6</accession>
<dbReference type="GO" id="GO:0016020">
    <property type="term" value="C:membrane"/>
    <property type="evidence" value="ECO:0007669"/>
    <property type="project" value="UniProtKB-SubCell"/>
</dbReference>
<evidence type="ECO:0000256" key="9">
    <source>
        <dbReference type="PIRSR" id="PIRSR602386-1"/>
    </source>
</evidence>
<dbReference type="PANTHER" id="PTHR34192:SF10">
    <property type="entry name" value="PLASTOCYANIN MAJOR ISOFORM, CHLOROPLASTIC-RELATED"/>
    <property type="match status" value="1"/>
</dbReference>
<evidence type="ECO:0000313" key="14">
    <source>
        <dbReference type="EMBL" id="TYO82076.1"/>
    </source>
</evidence>
<proteinExistence type="predicted"/>
<feature type="binding site" evidence="9">
    <location>
        <position position="247"/>
    </location>
    <ligand>
        <name>Cu cation</name>
        <dbReference type="ChEBI" id="CHEBI:23378"/>
    </ligand>
</feature>
<comment type="cofactor">
    <cofactor evidence="9">
        <name>Cu cation</name>
        <dbReference type="ChEBI" id="CHEBI:23378"/>
    </cofactor>
    <text evidence="9">Binds 1 copper ion per subunit.</text>
</comment>
<dbReference type="SUPFAM" id="SSF49503">
    <property type="entry name" value="Cupredoxins"/>
    <property type="match status" value="2"/>
</dbReference>
<dbReference type="GO" id="GO:0042597">
    <property type="term" value="C:periplasmic space"/>
    <property type="evidence" value="ECO:0007669"/>
    <property type="project" value="UniProtKB-SubCell"/>
</dbReference>
<dbReference type="Proteomes" id="UP000296216">
    <property type="component" value="Chromosome"/>
</dbReference>
<evidence type="ECO:0000256" key="7">
    <source>
        <dbReference type="ARBA" id="ARBA00023008"/>
    </source>
</evidence>
<keyword evidence="7 9" id="KW-0186">Copper</keyword>
<dbReference type="RefSeq" id="WP_136361569.1">
    <property type="nucleotide sequence ID" value="NZ_VRYN01000001.1"/>
</dbReference>
<sequence>MTRLDDTALSRRGVLRAAAGTATAVAAGTAATGAAAAQAYDGWFSGDAKGGAVGNYDGTTVDRTGTDEVTIDVGVDANGGTYGFGPAAVRVDPGTTVSFEWVSNTHNILIDAQPDGADWGGHDPIENTGFTHTHTFDTEGVYTYYCNPHLTMGMKGAIVVGGDSGGGGGGGSDQPTVAADYGDWFTKSADGGATGNYTGDTTDKTGTDEVTVEVGADANGGTYGFGPAAVRVDPGTTVTFKWTSNTHNVLVQAQPDGADWGGHEPIENEGFTHTHTFETAGVYTYYCNPHLTMGMKGAIVVGAPPSGTTGGGGGGAAGSSVSPASTLWTAVFAGAVGVAMLVPVAVSYYRRTPAPDSSGAFDYEPGGDTDDQPAIPEADAFEPDTELGHDEYDPVGTLSIVAVYFLILVGMWAFTYFIEFLGNGPTIMG</sequence>
<dbReference type="GO" id="GO:0009055">
    <property type="term" value="F:electron transfer activity"/>
    <property type="evidence" value="ECO:0007669"/>
    <property type="project" value="InterPro"/>
</dbReference>
<dbReference type="GO" id="GO:0005507">
    <property type="term" value="F:copper ion binding"/>
    <property type="evidence" value="ECO:0007669"/>
    <property type="project" value="InterPro"/>
</dbReference>
<feature type="domain" description="Blue (type 1) copper" evidence="12">
    <location>
        <begin position="214"/>
        <end position="301"/>
    </location>
</feature>
<feature type="binding site" evidence="9">
    <location>
        <position position="290"/>
    </location>
    <ligand>
        <name>Cu cation</name>
        <dbReference type="ChEBI" id="CHEBI:23378"/>
    </ligand>
</feature>
<evidence type="ECO:0000256" key="2">
    <source>
        <dbReference type="ARBA" id="ARBA00004418"/>
    </source>
</evidence>
<reference evidence="13" key="3">
    <citation type="journal article" name="MicrobiologyOpen">
        <title>Whole-genome comparison between the type strain of Halobacterium salinarum (DSM 3754(T)) and the laboratory strains R1 and NRC-1.</title>
        <authorList>
            <person name="Pfeiffer F."/>
            <person name="Losensky G."/>
            <person name="Marchfelder A."/>
            <person name="Habermann B."/>
            <person name="Dyall-Smith M."/>
        </authorList>
    </citation>
    <scope>NUCLEOTIDE SEQUENCE</scope>
    <source>
        <strain evidence="13">91-R6</strain>
    </source>
</reference>
<evidence type="ECO:0000259" key="12">
    <source>
        <dbReference type="Pfam" id="PF00127"/>
    </source>
</evidence>
<keyword evidence="3" id="KW-0813">Transport</keyword>
<dbReference type="InterPro" id="IPR002386">
    <property type="entry name" value="Amicyanin/Pseudoazurin"/>
</dbReference>
<dbReference type="PRINTS" id="PR00155">
    <property type="entry name" value="AMICYANIN"/>
</dbReference>
<keyword evidence="11" id="KW-0812">Transmembrane</keyword>
<evidence type="ECO:0000313" key="16">
    <source>
        <dbReference type="Proteomes" id="UP000323075"/>
    </source>
</evidence>
<dbReference type="InterPro" id="IPR008972">
    <property type="entry name" value="Cupredoxin"/>
</dbReference>
<dbReference type="Pfam" id="PF00127">
    <property type="entry name" value="Copper-bind"/>
    <property type="match status" value="2"/>
</dbReference>
<dbReference type="InterPro" id="IPR006311">
    <property type="entry name" value="TAT_signal"/>
</dbReference>
<evidence type="ECO:0000256" key="10">
    <source>
        <dbReference type="SAM" id="MobiDB-lite"/>
    </source>
</evidence>
<dbReference type="Proteomes" id="UP000323075">
    <property type="component" value="Unassembled WGS sequence"/>
</dbReference>
<protein>
    <submittedName>
        <fullName evidence="13">Halocyanin HcpB / cbaD domain protein</fullName>
    </submittedName>
    <submittedName>
        <fullName evidence="14">Halocyanin domain-containing protein</fullName>
    </submittedName>
</protein>
<keyword evidence="4 9" id="KW-0479">Metal-binding</keyword>
<dbReference type="PROSITE" id="PS00196">
    <property type="entry name" value="COPPER_BLUE"/>
    <property type="match status" value="2"/>
</dbReference>
<dbReference type="EMBL" id="VRYN01000001">
    <property type="protein sequence ID" value="TYO82076.1"/>
    <property type="molecule type" value="Genomic_DNA"/>
</dbReference>